<evidence type="ECO:0000313" key="2">
    <source>
        <dbReference type="Proteomes" id="UP000680206"/>
    </source>
</evidence>
<accession>A0ABS3RPD2</accession>
<dbReference type="Proteomes" id="UP000680206">
    <property type="component" value="Unassembled WGS sequence"/>
</dbReference>
<dbReference type="RefSeq" id="WP_208239910.1">
    <property type="nucleotide sequence ID" value="NZ_JAGEPF010000006.1"/>
</dbReference>
<reference evidence="1 2" key="1">
    <citation type="submission" date="2021-03" db="EMBL/GenBank/DDBJ databases">
        <title>Actinomadura violae sp. nov., isolated from lichen in Thailand.</title>
        <authorList>
            <person name="Kanchanasin P."/>
            <person name="Saeng-In P."/>
            <person name="Phongsopitanun W."/>
            <person name="Yuki M."/>
            <person name="Kudo T."/>
            <person name="Ohkuma M."/>
            <person name="Tanasupawat S."/>
        </authorList>
    </citation>
    <scope>NUCLEOTIDE SEQUENCE [LARGE SCALE GENOMIC DNA]</scope>
    <source>
        <strain evidence="1 2">LCR2-06</strain>
    </source>
</reference>
<organism evidence="1 2">
    <name type="scientific">Actinomadura violacea</name>
    <dbReference type="NCBI Taxonomy" id="2819934"/>
    <lineage>
        <taxon>Bacteria</taxon>
        <taxon>Bacillati</taxon>
        <taxon>Actinomycetota</taxon>
        <taxon>Actinomycetes</taxon>
        <taxon>Streptosporangiales</taxon>
        <taxon>Thermomonosporaceae</taxon>
        <taxon>Actinomadura</taxon>
    </lineage>
</organism>
<evidence type="ECO:0000313" key="1">
    <source>
        <dbReference type="EMBL" id="MBO2458168.1"/>
    </source>
</evidence>
<keyword evidence="2" id="KW-1185">Reference proteome</keyword>
<comment type="caution">
    <text evidence="1">The sequence shown here is derived from an EMBL/GenBank/DDBJ whole genome shotgun (WGS) entry which is preliminary data.</text>
</comment>
<evidence type="ECO:0008006" key="3">
    <source>
        <dbReference type="Google" id="ProtNLM"/>
    </source>
</evidence>
<sequence length="100" mass="10889">MITVGFFVRIEAKPGHEAAVEAQLRGALPTVDAEDDTIVWMALRLGPTTYAVVDAFPHEEGRLRHLEAGRARLAANPEHFAKPPELVRTDVIAAKIPPIA</sequence>
<dbReference type="InterPro" id="IPR011008">
    <property type="entry name" value="Dimeric_a/b-barrel"/>
</dbReference>
<protein>
    <recommendedName>
        <fullName evidence="3">Antibiotic biosynthesis monooxygenase</fullName>
    </recommendedName>
</protein>
<dbReference type="Gene3D" id="3.30.70.100">
    <property type="match status" value="1"/>
</dbReference>
<gene>
    <name evidence="1" type="ORF">J4709_11360</name>
</gene>
<dbReference type="EMBL" id="JAGEPF010000006">
    <property type="protein sequence ID" value="MBO2458168.1"/>
    <property type="molecule type" value="Genomic_DNA"/>
</dbReference>
<name>A0ABS3RPD2_9ACTN</name>
<proteinExistence type="predicted"/>
<dbReference type="SUPFAM" id="SSF54909">
    <property type="entry name" value="Dimeric alpha+beta barrel"/>
    <property type="match status" value="1"/>
</dbReference>